<dbReference type="PANTHER" id="PTHR40078:SF1">
    <property type="entry name" value="INTEGRAL MEMBRANE PROTEIN"/>
    <property type="match status" value="1"/>
</dbReference>
<feature type="transmembrane region" description="Helical" evidence="1">
    <location>
        <begin position="12"/>
        <end position="33"/>
    </location>
</feature>
<dbReference type="EMBL" id="FXUF01000004">
    <property type="protein sequence ID" value="SMP51746.1"/>
    <property type="molecule type" value="Genomic_DNA"/>
</dbReference>
<accession>A0AA45WVF6</accession>
<sequence>MQHYIVRTLRMLTGLFVFAVGIVMTIHANIGLAPWDVFHQGLSNVLGVTMGQASILVGLTVVAIDFFAGERIGWGTLGNMVLIGLFIDFLMLNGLVPHMQHFLTGVIQMVAGLFVIGLASVLYIGAGMGCGPRDGLMVALLKRTGQSVGTIRGLLEGAALVGGWLLGGTVGLGTVITAVLTGPVVQISFRLLRFDVKSVRHTYVDEDLKALGRKLKKS</sequence>
<comment type="caution">
    <text evidence="2">The sequence shown here is derived from an EMBL/GenBank/DDBJ whole genome shotgun (WGS) entry which is preliminary data.</text>
</comment>
<keyword evidence="1" id="KW-1133">Transmembrane helix</keyword>
<evidence type="ECO:0000313" key="3">
    <source>
        <dbReference type="Proteomes" id="UP001158066"/>
    </source>
</evidence>
<dbReference type="RefSeq" id="WP_283408795.1">
    <property type="nucleotide sequence ID" value="NZ_FXUF01000004.1"/>
</dbReference>
<proteinExistence type="predicted"/>
<evidence type="ECO:0000256" key="1">
    <source>
        <dbReference type="SAM" id="Phobius"/>
    </source>
</evidence>
<feature type="transmembrane region" description="Helical" evidence="1">
    <location>
        <begin position="45"/>
        <end position="67"/>
    </location>
</feature>
<dbReference type="PANTHER" id="PTHR40078">
    <property type="entry name" value="INTEGRAL MEMBRANE PROTEIN-RELATED"/>
    <property type="match status" value="1"/>
</dbReference>
<protein>
    <submittedName>
        <fullName evidence="2">Uncharacterized membrane protein YczE</fullName>
    </submittedName>
</protein>
<dbReference type="Pfam" id="PF19700">
    <property type="entry name" value="DUF6198"/>
    <property type="match status" value="1"/>
</dbReference>
<keyword evidence="1" id="KW-0472">Membrane</keyword>
<reference evidence="2" key="1">
    <citation type="submission" date="2017-05" db="EMBL/GenBank/DDBJ databases">
        <authorList>
            <person name="Varghese N."/>
            <person name="Submissions S."/>
        </authorList>
    </citation>
    <scope>NUCLEOTIDE SEQUENCE</scope>
    <source>
        <strain evidence="2">Su22</strain>
    </source>
</reference>
<organism evidence="2 3">
    <name type="scientific">Anoxynatronum buryatiense</name>
    <dbReference type="NCBI Taxonomy" id="489973"/>
    <lineage>
        <taxon>Bacteria</taxon>
        <taxon>Bacillati</taxon>
        <taxon>Bacillota</taxon>
        <taxon>Clostridia</taxon>
        <taxon>Eubacteriales</taxon>
        <taxon>Clostridiaceae</taxon>
        <taxon>Anoxynatronum</taxon>
    </lineage>
</organism>
<keyword evidence="1" id="KW-0812">Transmembrane</keyword>
<gene>
    <name evidence="2" type="ORF">SAMN06296020_104119</name>
</gene>
<feature type="transmembrane region" description="Helical" evidence="1">
    <location>
        <begin position="74"/>
        <end position="96"/>
    </location>
</feature>
<dbReference type="AlphaFoldDB" id="A0AA45WVF6"/>
<feature type="transmembrane region" description="Helical" evidence="1">
    <location>
        <begin position="102"/>
        <end position="126"/>
    </location>
</feature>
<dbReference type="Proteomes" id="UP001158066">
    <property type="component" value="Unassembled WGS sequence"/>
</dbReference>
<name>A0AA45WVF6_9CLOT</name>
<dbReference type="InterPro" id="IPR038750">
    <property type="entry name" value="YczE/YyaS-like"/>
</dbReference>
<evidence type="ECO:0000313" key="2">
    <source>
        <dbReference type="EMBL" id="SMP51746.1"/>
    </source>
</evidence>
<keyword evidence="3" id="KW-1185">Reference proteome</keyword>